<keyword evidence="2" id="KW-0732">Signal</keyword>
<dbReference type="OrthoDB" id="2735367at2"/>
<evidence type="ECO:0000256" key="2">
    <source>
        <dbReference type="SAM" id="SignalP"/>
    </source>
</evidence>
<dbReference type="EMBL" id="RSFW01000009">
    <property type="protein sequence ID" value="RSD28216.1"/>
    <property type="molecule type" value="Genomic_DNA"/>
</dbReference>
<accession>A0A3R9EDZ7</accession>
<protein>
    <recommendedName>
        <fullName evidence="5">Lipoprotein</fullName>
    </recommendedName>
</protein>
<dbReference type="RefSeq" id="WP_125479301.1">
    <property type="nucleotide sequence ID" value="NZ_RSFW01000009.1"/>
</dbReference>
<evidence type="ECO:0000313" key="4">
    <source>
        <dbReference type="Proteomes" id="UP000279911"/>
    </source>
</evidence>
<evidence type="ECO:0000313" key="3">
    <source>
        <dbReference type="EMBL" id="RSD28216.1"/>
    </source>
</evidence>
<gene>
    <name evidence="3" type="ORF">EJA10_07120</name>
</gene>
<dbReference type="PROSITE" id="PS51257">
    <property type="entry name" value="PROKAR_LIPOPROTEIN"/>
    <property type="match status" value="1"/>
</dbReference>
<evidence type="ECO:0008006" key="5">
    <source>
        <dbReference type="Google" id="ProtNLM"/>
    </source>
</evidence>
<feature type="signal peptide" evidence="2">
    <location>
        <begin position="1"/>
        <end position="24"/>
    </location>
</feature>
<sequence length="217" mass="24496">MNKLMKPFAVISLSALFIAGCGSADQTDKADKAPDSQPVTAPEKSEDGQNSGGQDKKNEEGLIRIMEQNISYSVDGDEKEQTAFLKYNDNQNYSMYVMPEYELTAEEPNKDVLLWSEDDSVFMRIELLPEDVEWSLIEENSKAQLAAVGEVKEAEQPEDPFFENAWAMETKSGSDIVTSYLIKNEKQPLKLTLFTKEDADHREAFIEMAKTIMSEEK</sequence>
<organism evidence="3 4">
    <name type="scientific">Mesobacillus subterraneus</name>
    <dbReference type="NCBI Taxonomy" id="285983"/>
    <lineage>
        <taxon>Bacteria</taxon>
        <taxon>Bacillati</taxon>
        <taxon>Bacillota</taxon>
        <taxon>Bacilli</taxon>
        <taxon>Bacillales</taxon>
        <taxon>Bacillaceae</taxon>
        <taxon>Mesobacillus</taxon>
    </lineage>
</organism>
<evidence type="ECO:0000256" key="1">
    <source>
        <dbReference type="SAM" id="MobiDB-lite"/>
    </source>
</evidence>
<reference evidence="4" key="1">
    <citation type="submission" date="2018-12" db="EMBL/GenBank/DDBJ databases">
        <title>Bacillus chawlae sp. nov., Bacillus glennii sp. nov., and Bacillus saganii sp. nov. Isolated from the Vehicle Assembly Building at Kennedy Space Center where the Viking Spacecraft were Assembled.</title>
        <authorList>
            <person name="Seuylemezian A."/>
            <person name="Vaishampayan P."/>
        </authorList>
    </citation>
    <scope>NUCLEOTIDE SEQUENCE [LARGE SCALE GENOMIC DNA]</scope>
    <source>
        <strain evidence="4">DSM 13966</strain>
    </source>
</reference>
<name>A0A3R9EDZ7_9BACI</name>
<feature type="chain" id="PRO_5018696738" description="Lipoprotein" evidence="2">
    <location>
        <begin position="25"/>
        <end position="217"/>
    </location>
</feature>
<dbReference type="AlphaFoldDB" id="A0A3R9EDZ7"/>
<feature type="region of interest" description="Disordered" evidence="1">
    <location>
        <begin position="25"/>
        <end position="60"/>
    </location>
</feature>
<proteinExistence type="predicted"/>
<dbReference type="Proteomes" id="UP000279911">
    <property type="component" value="Unassembled WGS sequence"/>
</dbReference>
<comment type="caution">
    <text evidence="3">The sequence shown here is derived from an EMBL/GenBank/DDBJ whole genome shotgun (WGS) entry which is preliminary data.</text>
</comment>